<keyword evidence="2" id="KW-1185">Reference proteome</keyword>
<dbReference type="AlphaFoldDB" id="A0A6A7C5H1"/>
<organism evidence="1 2">
    <name type="scientific">Piedraia hortae CBS 480.64</name>
    <dbReference type="NCBI Taxonomy" id="1314780"/>
    <lineage>
        <taxon>Eukaryota</taxon>
        <taxon>Fungi</taxon>
        <taxon>Dikarya</taxon>
        <taxon>Ascomycota</taxon>
        <taxon>Pezizomycotina</taxon>
        <taxon>Dothideomycetes</taxon>
        <taxon>Dothideomycetidae</taxon>
        <taxon>Capnodiales</taxon>
        <taxon>Piedraiaceae</taxon>
        <taxon>Piedraia</taxon>
    </lineage>
</organism>
<gene>
    <name evidence="1" type="ORF">K470DRAFT_26428</name>
</gene>
<dbReference type="EMBL" id="MU005969">
    <property type="protein sequence ID" value="KAF2861958.1"/>
    <property type="molecule type" value="Genomic_DNA"/>
</dbReference>
<protein>
    <submittedName>
        <fullName evidence="1">Uncharacterized protein</fullName>
    </submittedName>
</protein>
<name>A0A6A7C5H1_9PEZI</name>
<sequence>MGHLFLCQLSWYCHTSSPYSGHKLCTQFDPLYPVSDTLIHYPHLPLVPSTSSSLGTKKVDLKTGDDGVVFDSDRIASDDFHLGRRAKYFHENTPRFPFLCRCKGWEVKVGRLKICLLRRSCVTSKSWSLASSAAPEP</sequence>
<dbReference type="Proteomes" id="UP000799421">
    <property type="component" value="Unassembled WGS sequence"/>
</dbReference>
<evidence type="ECO:0000313" key="1">
    <source>
        <dbReference type="EMBL" id="KAF2861958.1"/>
    </source>
</evidence>
<reference evidence="1" key="1">
    <citation type="journal article" date="2020" name="Stud. Mycol.">
        <title>101 Dothideomycetes genomes: a test case for predicting lifestyles and emergence of pathogens.</title>
        <authorList>
            <person name="Haridas S."/>
            <person name="Albert R."/>
            <person name="Binder M."/>
            <person name="Bloem J."/>
            <person name="Labutti K."/>
            <person name="Salamov A."/>
            <person name="Andreopoulos B."/>
            <person name="Baker S."/>
            <person name="Barry K."/>
            <person name="Bills G."/>
            <person name="Bluhm B."/>
            <person name="Cannon C."/>
            <person name="Castanera R."/>
            <person name="Culley D."/>
            <person name="Daum C."/>
            <person name="Ezra D."/>
            <person name="Gonzalez J."/>
            <person name="Henrissat B."/>
            <person name="Kuo A."/>
            <person name="Liang C."/>
            <person name="Lipzen A."/>
            <person name="Lutzoni F."/>
            <person name="Magnuson J."/>
            <person name="Mondo S."/>
            <person name="Nolan M."/>
            <person name="Ohm R."/>
            <person name="Pangilinan J."/>
            <person name="Park H.-J."/>
            <person name="Ramirez L."/>
            <person name="Alfaro M."/>
            <person name="Sun H."/>
            <person name="Tritt A."/>
            <person name="Yoshinaga Y."/>
            <person name="Zwiers L.-H."/>
            <person name="Turgeon B."/>
            <person name="Goodwin S."/>
            <person name="Spatafora J."/>
            <person name="Crous P."/>
            <person name="Grigoriev I."/>
        </authorList>
    </citation>
    <scope>NUCLEOTIDE SEQUENCE</scope>
    <source>
        <strain evidence="1">CBS 480.64</strain>
    </source>
</reference>
<evidence type="ECO:0000313" key="2">
    <source>
        <dbReference type="Proteomes" id="UP000799421"/>
    </source>
</evidence>
<proteinExistence type="predicted"/>
<accession>A0A6A7C5H1</accession>